<reference evidence="3 4" key="1">
    <citation type="journal article" date="2013" name="Genome Announc.">
        <title>Genome Sequence of Lactobacillus saerimneri 30a (Formerly Lactobacillus sp. Strain 30a), a Reference Lactic Acid Bacterium Strain Producing Biogenic Amines.</title>
        <authorList>
            <person name="Romano A."/>
            <person name="Trip H."/>
            <person name="Campbell-Sills H."/>
            <person name="Bouchez O."/>
            <person name="Sherman D."/>
            <person name="Lolkema J.S."/>
            <person name="Lucas P.M."/>
        </authorList>
    </citation>
    <scope>NUCLEOTIDE SEQUENCE [LARGE SCALE GENOMIC DNA]</scope>
    <source>
        <strain evidence="3 4">30a</strain>
    </source>
</reference>
<evidence type="ECO:0000256" key="2">
    <source>
        <dbReference type="HAMAP-Rule" id="MF_01124"/>
    </source>
</evidence>
<dbReference type="PANTHER" id="PTHR39161:SF1">
    <property type="entry name" value="ADAPTER PROTEIN MECA 1"/>
    <property type="match status" value="1"/>
</dbReference>
<keyword evidence="4" id="KW-1185">Reference proteome</keyword>
<accession>M5J4D1</accession>
<dbReference type="Gene3D" id="3.30.70.1950">
    <property type="match status" value="1"/>
</dbReference>
<dbReference type="HAMAP" id="MF_01124">
    <property type="entry name" value="MecA"/>
    <property type="match status" value="1"/>
</dbReference>
<gene>
    <name evidence="2" type="primary">mecA</name>
    <name evidence="3" type="ORF">D271_04729</name>
</gene>
<name>M5J4D1_9LACO</name>
<dbReference type="RefSeq" id="WP_009553858.1">
    <property type="nucleotide sequence ID" value="NZ_ANAG01000013.1"/>
</dbReference>
<proteinExistence type="inferred from homology"/>
<comment type="subunit">
    <text evidence="2">Homodimer.</text>
</comment>
<organism evidence="3 4">
    <name type="scientific">Ligilactobacillus saerimneri 30a</name>
    <dbReference type="NCBI Taxonomy" id="1227363"/>
    <lineage>
        <taxon>Bacteria</taxon>
        <taxon>Bacillati</taxon>
        <taxon>Bacillota</taxon>
        <taxon>Bacilli</taxon>
        <taxon>Lactobacillales</taxon>
        <taxon>Lactobacillaceae</taxon>
        <taxon>Ligilactobacillus</taxon>
    </lineage>
</organism>
<dbReference type="Proteomes" id="UP000011912">
    <property type="component" value="Unassembled WGS sequence"/>
</dbReference>
<dbReference type="AlphaFoldDB" id="M5J4D1"/>
<comment type="caution">
    <text evidence="3">The sequence shown here is derived from an EMBL/GenBank/DDBJ whole genome shotgun (WGS) entry which is preliminary data.</text>
</comment>
<comment type="function">
    <text evidence="2">Enables the recognition and targeting of unfolded and aggregated proteins to the ClpC protease or to other proteins involved in proteolysis.</text>
</comment>
<dbReference type="InterPro" id="IPR038471">
    <property type="entry name" value="MecA_C_sf"/>
</dbReference>
<dbReference type="Pfam" id="PF05389">
    <property type="entry name" value="MecA"/>
    <property type="match status" value="1"/>
</dbReference>
<evidence type="ECO:0000256" key="1">
    <source>
        <dbReference type="ARBA" id="ARBA00005397"/>
    </source>
</evidence>
<dbReference type="InterPro" id="IPR008681">
    <property type="entry name" value="Neg-reg_MecA"/>
</dbReference>
<dbReference type="GO" id="GO:0030674">
    <property type="term" value="F:protein-macromolecule adaptor activity"/>
    <property type="evidence" value="ECO:0007669"/>
    <property type="project" value="UniProtKB-UniRule"/>
</dbReference>
<sequence>MEVKKINENTIRVLLENQDLTERGITVLDLLGNQEKIEEFFRSILDEVDKEHSFSDTDAVTFQVMPNRNGLELLIMKPTQDSQPMNGMVEEDTGEKTPNIADYLKEHIFNDLSQDMESDDRRTSLEDDGDGVSGYIEDGGEYSSYVIKFASFDDYLALVNVLQKDDLVSNLYLYQGDYYLELVVLTETTDTSEEANLLALAHEYGQASSMRSEVLHERGKIIMEKAALQVSKYYFLEEK</sequence>
<protein>
    <recommendedName>
        <fullName evidence="2">Adapter protein MecA</fullName>
    </recommendedName>
</protein>
<comment type="domain">
    <text evidence="2">The N-terminal domain probably binds unfolded/aggregated proteins; the C-terminal domain interacts with ClpC.</text>
</comment>
<dbReference type="PIRSF" id="PIRSF029008">
    <property type="entry name" value="MecA"/>
    <property type="match status" value="1"/>
</dbReference>
<dbReference type="STRING" id="1227363.D271_04729"/>
<evidence type="ECO:0000313" key="3">
    <source>
        <dbReference type="EMBL" id="EKW99073.1"/>
    </source>
</evidence>
<dbReference type="EMBL" id="ANAG01000013">
    <property type="protein sequence ID" value="EKW99073.1"/>
    <property type="molecule type" value="Genomic_DNA"/>
</dbReference>
<evidence type="ECO:0000313" key="4">
    <source>
        <dbReference type="Proteomes" id="UP000011912"/>
    </source>
</evidence>
<comment type="similarity">
    <text evidence="1 2">Belongs to the MecA family.</text>
</comment>
<dbReference type="PATRIC" id="fig|1227363.6.peg.928"/>
<dbReference type="PANTHER" id="PTHR39161">
    <property type="entry name" value="ADAPTER PROTEIN MECA"/>
    <property type="match status" value="1"/>
</dbReference>